<dbReference type="EMBL" id="ML732764">
    <property type="protein sequence ID" value="KAB8279530.1"/>
    <property type="molecule type" value="Genomic_DNA"/>
</dbReference>
<dbReference type="PANTHER" id="PTHR12714">
    <property type="entry name" value="PROTEIN-S ISOPRENYLCYSTEINE O-METHYLTRANSFERASE"/>
    <property type="match status" value="1"/>
</dbReference>
<keyword evidence="5" id="KW-0489">Methyltransferase</keyword>
<reference evidence="7 8" key="1">
    <citation type="submission" date="2019-04" db="EMBL/GenBank/DDBJ databases">
        <title>Fungal friends and foes A comparative genomics study of 23 Aspergillus species from section Flavi.</title>
        <authorList>
            <consortium name="DOE Joint Genome Institute"/>
            <person name="Kjaerbolling I."/>
            <person name="Vesth T.C."/>
            <person name="Frisvad J.C."/>
            <person name="Nybo J.L."/>
            <person name="Theobald S."/>
            <person name="Kildgaard S."/>
            <person name="Petersen T.I."/>
            <person name="Kuo A."/>
            <person name="Sato A."/>
            <person name="Lyhne E.K."/>
            <person name="Kogle M.E."/>
            <person name="Wiebenga A."/>
            <person name="Kun R.S."/>
            <person name="Lubbers R.J."/>
            <person name="Makela M.R."/>
            <person name="Barry K."/>
            <person name="Chovatia M."/>
            <person name="Clum A."/>
            <person name="Daum C."/>
            <person name="Haridas S."/>
            <person name="He G."/>
            <person name="LaButti K."/>
            <person name="Lipzen A."/>
            <person name="Mondo S."/>
            <person name="Pangilinan J."/>
            <person name="Riley R."/>
            <person name="Salamov A."/>
            <person name="Simmons B.A."/>
            <person name="Magnuson J.K."/>
            <person name="Henrissat B."/>
            <person name="Mortensen U.H."/>
            <person name="Larsen T.O."/>
            <person name="De vries R.P."/>
            <person name="Grigoriev I.V."/>
            <person name="Machida M."/>
            <person name="Baker S.E."/>
            <person name="Andersen M.R."/>
        </authorList>
    </citation>
    <scope>NUCLEOTIDE SEQUENCE [LARGE SCALE GENOMIC DNA]</scope>
    <source>
        <strain evidence="7 8">CBS 117635</strain>
    </source>
</reference>
<dbReference type="PANTHER" id="PTHR12714:SF9">
    <property type="entry name" value="PROTEIN-S-ISOPRENYLCYSTEINE O-METHYLTRANSFERASE"/>
    <property type="match status" value="1"/>
</dbReference>
<evidence type="ECO:0000256" key="1">
    <source>
        <dbReference type="ARBA" id="ARBA00004141"/>
    </source>
</evidence>
<keyword evidence="3 5" id="KW-1133">Transmembrane helix</keyword>
<keyword evidence="5" id="KW-0808">Transferase</keyword>
<keyword evidence="5" id="KW-0256">Endoplasmic reticulum</keyword>
<keyword evidence="8" id="KW-1185">Reference proteome</keyword>
<keyword evidence="4 5" id="KW-0472">Membrane</keyword>
<dbReference type="EC" id="2.1.1.100" evidence="5"/>
<evidence type="ECO:0000256" key="5">
    <source>
        <dbReference type="RuleBase" id="RU362022"/>
    </source>
</evidence>
<dbReference type="GO" id="GO:0004671">
    <property type="term" value="F:protein C-terminal S-isoprenylcysteine carboxyl O-methyltransferase activity"/>
    <property type="evidence" value="ECO:0007669"/>
    <property type="project" value="UniProtKB-EC"/>
</dbReference>
<dbReference type="GO" id="GO:0032259">
    <property type="term" value="P:methylation"/>
    <property type="evidence" value="ECO:0007669"/>
    <property type="project" value="UniProtKB-KW"/>
</dbReference>
<evidence type="ECO:0000313" key="7">
    <source>
        <dbReference type="EMBL" id="KAB8279530.1"/>
    </source>
</evidence>
<comment type="subcellular location">
    <subcellularLocation>
        <location evidence="5">Endoplasmic reticulum membrane</location>
        <topology evidence="5">Multi-pass membrane protein</topology>
    </subcellularLocation>
    <subcellularLocation>
        <location evidence="1">Membrane</location>
        <topology evidence="1">Multi-pass membrane protein</topology>
    </subcellularLocation>
</comment>
<accession>A0A5N6JMF7</accession>
<dbReference type="AlphaFoldDB" id="A0A5N6JMF7"/>
<comment type="catalytic activity">
    <reaction evidence="5">
        <text>[protein]-C-terminal S-[(2E,6E)-farnesyl]-L-cysteine + S-adenosyl-L-methionine = [protein]-C-terminal S-[(2E,6E)-farnesyl]-L-cysteine methyl ester + S-adenosyl-L-homocysteine</text>
        <dbReference type="Rhea" id="RHEA:21672"/>
        <dbReference type="Rhea" id="RHEA-COMP:12125"/>
        <dbReference type="Rhea" id="RHEA-COMP:12126"/>
        <dbReference type="ChEBI" id="CHEBI:57856"/>
        <dbReference type="ChEBI" id="CHEBI:59789"/>
        <dbReference type="ChEBI" id="CHEBI:90510"/>
        <dbReference type="ChEBI" id="CHEBI:90511"/>
        <dbReference type="EC" id="2.1.1.100"/>
    </reaction>
</comment>
<feature type="chain" id="PRO_5024811401" description="Protein-S-isoprenylcysteine O-methyltransferase" evidence="6">
    <location>
        <begin position="21"/>
        <end position="237"/>
    </location>
</feature>
<feature type="transmembrane region" description="Helical" evidence="5">
    <location>
        <begin position="46"/>
        <end position="68"/>
    </location>
</feature>
<evidence type="ECO:0000313" key="8">
    <source>
        <dbReference type="Proteomes" id="UP000326289"/>
    </source>
</evidence>
<keyword evidence="6" id="KW-0732">Signal</keyword>
<proteinExistence type="inferred from homology"/>
<evidence type="ECO:0000256" key="2">
    <source>
        <dbReference type="ARBA" id="ARBA00022692"/>
    </source>
</evidence>
<evidence type="ECO:0000256" key="6">
    <source>
        <dbReference type="SAM" id="SignalP"/>
    </source>
</evidence>
<evidence type="ECO:0000256" key="3">
    <source>
        <dbReference type="ARBA" id="ARBA00022989"/>
    </source>
</evidence>
<sequence>MVVFSIILGLLLLIAGWLTAICFTPPQPDRFQRHIQNDRIGFLSTISIWVFHRYAIMTVVFWHVFLALHMSLISKESPLTTPLCPGASHVNRYLFTWSRLTFPLLALILLVGGPIRLAAFKHLGENFTFHITTPDRLVTQGIYHYMQHPSYVGQLVLVAACSRLFWSWDGSLGCFMTASLAENMRGAEWMFSFGLTAIFLLAFGVRIRDEEHMLKERFGEKWIAWNRKTKRFIPGII</sequence>
<gene>
    <name evidence="7" type="ORF">BDV30DRAFT_232675</name>
</gene>
<dbReference type="Proteomes" id="UP000326289">
    <property type="component" value="Unassembled WGS sequence"/>
</dbReference>
<keyword evidence="2 5" id="KW-0812">Transmembrane</keyword>
<feature type="transmembrane region" description="Helical" evidence="5">
    <location>
        <begin position="189"/>
        <end position="207"/>
    </location>
</feature>
<dbReference type="Gene3D" id="1.20.120.1630">
    <property type="match status" value="1"/>
</dbReference>
<keyword evidence="5" id="KW-0949">S-adenosyl-L-methionine</keyword>
<comment type="similarity">
    <text evidence="5">Belongs to the class VI-like SAM-binding methyltransferase superfamily. Isoprenylcysteine carboxyl methyltransferase family.</text>
</comment>
<feature type="transmembrane region" description="Helical" evidence="5">
    <location>
        <begin position="100"/>
        <end position="119"/>
    </location>
</feature>
<name>A0A5N6JMF7_9EURO</name>
<protein>
    <recommendedName>
        <fullName evidence="5">Protein-S-isoprenylcysteine O-methyltransferase</fullName>
        <ecNumber evidence="5">2.1.1.100</ecNumber>
    </recommendedName>
</protein>
<dbReference type="GO" id="GO:0005789">
    <property type="term" value="C:endoplasmic reticulum membrane"/>
    <property type="evidence" value="ECO:0007669"/>
    <property type="project" value="UniProtKB-SubCell"/>
</dbReference>
<comment type="caution">
    <text evidence="5">Lacks conserved residue(s) required for the propagation of feature annotation.</text>
</comment>
<organism evidence="7 8">
    <name type="scientific">Aspergillus minisclerotigenes</name>
    <dbReference type="NCBI Taxonomy" id="656917"/>
    <lineage>
        <taxon>Eukaryota</taxon>
        <taxon>Fungi</taxon>
        <taxon>Dikarya</taxon>
        <taxon>Ascomycota</taxon>
        <taxon>Pezizomycotina</taxon>
        <taxon>Eurotiomycetes</taxon>
        <taxon>Eurotiomycetidae</taxon>
        <taxon>Eurotiales</taxon>
        <taxon>Aspergillaceae</taxon>
        <taxon>Aspergillus</taxon>
        <taxon>Aspergillus subgen. Circumdati</taxon>
    </lineage>
</organism>
<dbReference type="Pfam" id="PF04140">
    <property type="entry name" value="ICMT"/>
    <property type="match status" value="1"/>
</dbReference>
<feature type="signal peptide" evidence="6">
    <location>
        <begin position="1"/>
        <end position="20"/>
    </location>
</feature>
<dbReference type="InterPro" id="IPR007269">
    <property type="entry name" value="ICMT_MeTrfase"/>
</dbReference>
<evidence type="ECO:0000256" key="4">
    <source>
        <dbReference type="ARBA" id="ARBA00023136"/>
    </source>
</evidence>